<accession>A0A315ADJ0</accession>
<organism evidence="1 2">
    <name type="scientific">Prunus yedoensis var. nudiflora</name>
    <dbReference type="NCBI Taxonomy" id="2094558"/>
    <lineage>
        <taxon>Eukaryota</taxon>
        <taxon>Viridiplantae</taxon>
        <taxon>Streptophyta</taxon>
        <taxon>Embryophyta</taxon>
        <taxon>Tracheophyta</taxon>
        <taxon>Spermatophyta</taxon>
        <taxon>Magnoliopsida</taxon>
        <taxon>eudicotyledons</taxon>
        <taxon>Gunneridae</taxon>
        <taxon>Pentapetalae</taxon>
        <taxon>rosids</taxon>
        <taxon>fabids</taxon>
        <taxon>Rosales</taxon>
        <taxon>Rosaceae</taxon>
        <taxon>Amygdaloideae</taxon>
        <taxon>Amygdaleae</taxon>
        <taxon>Prunus</taxon>
    </lineage>
</organism>
<evidence type="ECO:0000313" key="1">
    <source>
        <dbReference type="EMBL" id="PQQ12296.1"/>
    </source>
</evidence>
<comment type="caution">
    <text evidence="1">The sequence shown here is derived from an EMBL/GenBank/DDBJ whole genome shotgun (WGS) entry which is preliminary data.</text>
</comment>
<protein>
    <submittedName>
        <fullName evidence="1">Uncharacterized protein</fullName>
    </submittedName>
</protein>
<name>A0A315ADJ0_PRUYE</name>
<dbReference type="AlphaFoldDB" id="A0A315ADJ0"/>
<sequence>MVQKVQSYGTMTLATIKGYEYGSKATNKDGCEESGKQRNLLWPMFTSPSPHSWNDEDESDL</sequence>
<keyword evidence="2" id="KW-1185">Reference proteome</keyword>
<dbReference type="Proteomes" id="UP000250321">
    <property type="component" value="Unassembled WGS sequence"/>
</dbReference>
<dbReference type="EMBL" id="PJQY01000362">
    <property type="protein sequence ID" value="PQQ12296.1"/>
    <property type="molecule type" value="Genomic_DNA"/>
</dbReference>
<gene>
    <name evidence="1" type="ORF">Pyn_25025</name>
</gene>
<proteinExistence type="predicted"/>
<reference evidence="1 2" key="1">
    <citation type="submission" date="2018-02" db="EMBL/GenBank/DDBJ databases">
        <title>Draft genome of wild Prunus yedoensis var. nudiflora.</title>
        <authorList>
            <person name="Baek S."/>
            <person name="Kim J.-H."/>
            <person name="Choi K."/>
            <person name="Kim G.-B."/>
            <person name="Cho A."/>
            <person name="Jang H."/>
            <person name="Shin C.-H."/>
            <person name="Yu H.-J."/>
            <person name="Mun J.-H."/>
        </authorList>
    </citation>
    <scope>NUCLEOTIDE SEQUENCE [LARGE SCALE GENOMIC DNA]</scope>
    <source>
        <strain evidence="2">cv. Jeju island</strain>
        <tissue evidence="1">Leaf</tissue>
    </source>
</reference>
<evidence type="ECO:0000313" key="2">
    <source>
        <dbReference type="Proteomes" id="UP000250321"/>
    </source>
</evidence>